<dbReference type="InterPro" id="IPR036396">
    <property type="entry name" value="Cyt_P450_sf"/>
</dbReference>
<dbReference type="AlphaFoldDB" id="A0A4Z0BX22"/>
<dbReference type="InterPro" id="IPR017972">
    <property type="entry name" value="Cyt_P450_CS"/>
</dbReference>
<dbReference type="Proteomes" id="UP000298180">
    <property type="component" value="Unassembled WGS sequence"/>
</dbReference>
<keyword evidence="10" id="KW-1185">Reference proteome</keyword>
<dbReference type="GO" id="GO:0005506">
    <property type="term" value="F:iron ion binding"/>
    <property type="evidence" value="ECO:0007669"/>
    <property type="project" value="InterPro"/>
</dbReference>
<evidence type="ECO:0000256" key="2">
    <source>
        <dbReference type="ARBA" id="ARBA00022617"/>
    </source>
</evidence>
<proteinExistence type="inferred from homology"/>
<evidence type="ECO:0000313" key="9">
    <source>
        <dbReference type="EMBL" id="TFZ02808.1"/>
    </source>
</evidence>
<dbReference type="Gene3D" id="1.10.630.10">
    <property type="entry name" value="Cytochrome P450"/>
    <property type="match status" value="1"/>
</dbReference>
<dbReference type="InterPro" id="IPR002397">
    <property type="entry name" value="Cyt_P450_B"/>
</dbReference>
<dbReference type="PROSITE" id="PS00086">
    <property type="entry name" value="CYTOCHROME_P450"/>
    <property type="match status" value="1"/>
</dbReference>
<dbReference type="PRINTS" id="PR00385">
    <property type="entry name" value="P450"/>
</dbReference>
<keyword evidence="3 7" id="KW-0479">Metal-binding</keyword>
<evidence type="ECO:0000256" key="1">
    <source>
        <dbReference type="ARBA" id="ARBA00010617"/>
    </source>
</evidence>
<accession>A0A4Z0BX22</accession>
<dbReference type="GO" id="GO:0020037">
    <property type="term" value="F:heme binding"/>
    <property type="evidence" value="ECO:0007669"/>
    <property type="project" value="InterPro"/>
</dbReference>
<keyword evidence="6 7" id="KW-0503">Monooxygenase</keyword>
<keyword evidence="2 7" id="KW-0349">Heme</keyword>
<dbReference type="GO" id="GO:0016705">
    <property type="term" value="F:oxidoreductase activity, acting on paired donors, with incorporation or reduction of molecular oxygen"/>
    <property type="evidence" value="ECO:0007669"/>
    <property type="project" value="InterPro"/>
</dbReference>
<evidence type="ECO:0000313" key="10">
    <source>
        <dbReference type="Proteomes" id="UP000298180"/>
    </source>
</evidence>
<evidence type="ECO:0000256" key="6">
    <source>
        <dbReference type="ARBA" id="ARBA00023033"/>
    </source>
</evidence>
<dbReference type="FunFam" id="1.10.630.10:FF:000018">
    <property type="entry name" value="Cytochrome P450 monooxygenase"/>
    <property type="match status" value="1"/>
</dbReference>
<keyword evidence="5 7" id="KW-0408">Iron</keyword>
<reference evidence="9 10" key="1">
    <citation type="submission" date="2019-03" db="EMBL/GenBank/DDBJ databases">
        <title>Ramlibacter henchirensis DSM 14656, whole genome shotgun sequence.</title>
        <authorList>
            <person name="Zhang X."/>
            <person name="Feng G."/>
            <person name="Zhu H."/>
        </authorList>
    </citation>
    <scope>NUCLEOTIDE SEQUENCE [LARGE SCALE GENOMIC DNA]</scope>
    <source>
        <strain evidence="9 10">DSM 14656</strain>
    </source>
</reference>
<protein>
    <submittedName>
        <fullName evidence="9">Cytochrome P450</fullName>
    </submittedName>
</protein>
<dbReference type="EMBL" id="SMLM01000002">
    <property type="protein sequence ID" value="TFZ02808.1"/>
    <property type="molecule type" value="Genomic_DNA"/>
</dbReference>
<organism evidence="9 10">
    <name type="scientific">Ramlibacter henchirensis</name>
    <dbReference type="NCBI Taxonomy" id="204072"/>
    <lineage>
        <taxon>Bacteria</taxon>
        <taxon>Pseudomonadati</taxon>
        <taxon>Pseudomonadota</taxon>
        <taxon>Betaproteobacteria</taxon>
        <taxon>Burkholderiales</taxon>
        <taxon>Comamonadaceae</taxon>
        <taxon>Ramlibacter</taxon>
    </lineage>
</organism>
<dbReference type="CDD" id="cd11030">
    <property type="entry name" value="CYP105-like"/>
    <property type="match status" value="1"/>
</dbReference>
<evidence type="ECO:0000256" key="5">
    <source>
        <dbReference type="ARBA" id="ARBA00023004"/>
    </source>
</evidence>
<comment type="caution">
    <text evidence="9">The sequence shown here is derived from an EMBL/GenBank/DDBJ whole genome shotgun (WGS) entry which is preliminary data.</text>
</comment>
<keyword evidence="4 7" id="KW-0560">Oxidoreductase</keyword>
<sequence>MNPEALRAATPDATSGAQEPRCPFSQQPAHRFPLPRSHPMNPPPAYEDLGSEHPVRRVVQWNGREAWFVTRHADVRALLMDPRTSADAAHPAYPAQTPALSIVRRDYQVFAQMDPPHHTEERRLVGEEFSVRNVELMRPKVQALVDRLVDRIAARERQADLVEDYARPLPCEVICTLLGVPEQDHGAIQDWARQISSLGTPQQQAADMIKDFCDGYLTELVRRKAADPGDDLLSRLIVNHMKPGRITERKVVSLARLFLTAGHESTTGTLGVGLAALLYHPDQLELLRRDPSLIRNAVEEILRFTDVTHSGRLRTAREDIQIGDVTIRAGDAIIMHQPTADRDPAVFEDPHRFDITRKNARLHLAFGSGIHMCIGQPLARMELQIAIITLVQRLPGLRPLVPLEQLPFHTGLAIYGLESLPVAW</sequence>
<feature type="region of interest" description="Disordered" evidence="8">
    <location>
        <begin position="1"/>
        <end position="50"/>
    </location>
</feature>
<dbReference type="PANTHER" id="PTHR46696">
    <property type="entry name" value="P450, PUTATIVE (EUROFUNG)-RELATED"/>
    <property type="match status" value="1"/>
</dbReference>
<gene>
    <name evidence="9" type="ORF">EZ313_16330</name>
</gene>
<dbReference type="Pfam" id="PF00067">
    <property type="entry name" value="p450"/>
    <property type="match status" value="1"/>
</dbReference>
<evidence type="ECO:0000256" key="3">
    <source>
        <dbReference type="ARBA" id="ARBA00022723"/>
    </source>
</evidence>
<dbReference type="RefSeq" id="WP_135264332.1">
    <property type="nucleotide sequence ID" value="NZ_SMLM01000002.1"/>
</dbReference>
<evidence type="ECO:0000256" key="8">
    <source>
        <dbReference type="SAM" id="MobiDB-lite"/>
    </source>
</evidence>
<dbReference type="InterPro" id="IPR001128">
    <property type="entry name" value="Cyt_P450"/>
</dbReference>
<evidence type="ECO:0000256" key="4">
    <source>
        <dbReference type="ARBA" id="ARBA00023002"/>
    </source>
</evidence>
<dbReference type="GO" id="GO:0004497">
    <property type="term" value="F:monooxygenase activity"/>
    <property type="evidence" value="ECO:0007669"/>
    <property type="project" value="UniProtKB-KW"/>
</dbReference>
<dbReference type="SUPFAM" id="SSF48264">
    <property type="entry name" value="Cytochrome P450"/>
    <property type="match status" value="1"/>
</dbReference>
<dbReference type="PANTHER" id="PTHR46696:SF1">
    <property type="entry name" value="CYTOCHROME P450 YJIB-RELATED"/>
    <property type="match status" value="1"/>
</dbReference>
<comment type="similarity">
    <text evidence="1 7">Belongs to the cytochrome P450 family.</text>
</comment>
<dbReference type="OrthoDB" id="4168525at2"/>
<dbReference type="PRINTS" id="PR00359">
    <property type="entry name" value="BP450"/>
</dbReference>
<evidence type="ECO:0000256" key="7">
    <source>
        <dbReference type="RuleBase" id="RU000461"/>
    </source>
</evidence>
<name>A0A4Z0BX22_9BURK</name>